<keyword evidence="5" id="KW-0067">ATP-binding</keyword>
<evidence type="ECO:0000256" key="5">
    <source>
        <dbReference type="ARBA" id="ARBA00022840"/>
    </source>
</evidence>
<dbReference type="GO" id="GO:0005737">
    <property type="term" value="C:cytoplasm"/>
    <property type="evidence" value="ECO:0007669"/>
    <property type="project" value="UniProtKB-SubCell"/>
</dbReference>
<name>A0A075FMX7_9ARCH</name>
<evidence type="ECO:0000256" key="1">
    <source>
        <dbReference type="ARBA" id="ARBA00004496"/>
    </source>
</evidence>
<evidence type="ECO:0000313" key="7">
    <source>
        <dbReference type="EMBL" id="AIE92759.1"/>
    </source>
</evidence>
<protein>
    <submittedName>
        <fullName evidence="7">ATP--cobalamin adenosyltransferase</fullName>
    </submittedName>
</protein>
<dbReference type="PANTHER" id="PTHR12213">
    <property type="entry name" value="CORRINOID ADENOSYLTRANSFERASE"/>
    <property type="match status" value="1"/>
</dbReference>
<dbReference type="Gene3D" id="1.20.1200.10">
    <property type="entry name" value="Cobalamin adenosyltransferase-like"/>
    <property type="match status" value="1"/>
</dbReference>
<dbReference type="NCBIfam" id="TIGR00636">
    <property type="entry name" value="PduO_Nterm"/>
    <property type="match status" value="1"/>
</dbReference>
<dbReference type="InterPro" id="IPR029499">
    <property type="entry name" value="PduO-typ"/>
</dbReference>
<dbReference type="GO" id="GO:0008817">
    <property type="term" value="F:corrinoid adenosyltransferase activity"/>
    <property type="evidence" value="ECO:0007669"/>
    <property type="project" value="TreeGrafter"/>
</dbReference>
<reference evidence="7" key="1">
    <citation type="journal article" date="2014" name="Genome Biol. Evol.">
        <title>Pangenome evidence for extensive interdomain horizontal transfer affecting lineage core and shell genes in uncultured planktonic thaumarchaeota and euryarchaeota.</title>
        <authorList>
            <person name="Deschamps P."/>
            <person name="Zivanovic Y."/>
            <person name="Moreira D."/>
            <person name="Rodriguez-Valera F."/>
            <person name="Lopez-Garcia P."/>
        </authorList>
    </citation>
    <scope>NUCLEOTIDE SEQUENCE</scope>
</reference>
<dbReference type="PANTHER" id="PTHR12213:SF0">
    <property type="entry name" value="CORRINOID ADENOSYLTRANSFERASE MMAB"/>
    <property type="match status" value="1"/>
</dbReference>
<evidence type="ECO:0000259" key="6">
    <source>
        <dbReference type="Pfam" id="PF01923"/>
    </source>
</evidence>
<keyword evidence="4" id="KW-0547">Nucleotide-binding</keyword>
<keyword evidence="3 7" id="KW-0808">Transferase</keyword>
<dbReference type="InterPro" id="IPR016030">
    <property type="entry name" value="CblAdoTrfase-like"/>
</dbReference>
<dbReference type="SUPFAM" id="SSF89028">
    <property type="entry name" value="Cobalamin adenosyltransferase-like"/>
    <property type="match status" value="1"/>
</dbReference>
<dbReference type="EMBL" id="KF900375">
    <property type="protein sequence ID" value="AIE92759.1"/>
    <property type="molecule type" value="Genomic_DNA"/>
</dbReference>
<dbReference type="FunFam" id="1.20.1200.10:FF:000003">
    <property type="entry name" value="ATP:cob(I)alamin adenosyltransferase"/>
    <property type="match status" value="1"/>
</dbReference>
<dbReference type="InterPro" id="IPR036451">
    <property type="entry name" value="CblAdoTrfase-like_sf"/>
</dbReference>
<keyword evidence="2" id="KW-0963">Cytoplasm</keyword>
<evidence type="ECO:0000256" key="2">
    <source>
        <dbReference type="ARBA" id="ARBA00022490"/>
    </source>
</evidence>
<evidence type="ECO:0000256" key="3">
    <source>
        <dbReference type="ARBA" id="ARBA00022679"/>
    </source>
</evidence>
<dbReference type="AlphaFoldDB" id="A0A075FMX7"/>
<evidence type="ECO:0000256" key="4">
    <source>
        <dbReference type="ARBA" id="ARBA00022741"/>
    </source>
</evidence>
<organism evidence="7">
    <name type="scientific">uncultured marine thaumarchaeote AD1000_26_G12</name>
    <dbReference type="NCBI Taxonomy" id="1455904"/>
    <lineage>
        <taxon>Archaea</taxon>
        <taxon>Nitrososphaerota</taxon>
        <taxon>environmental samples</taxon>
    </lineage>
</organism>
<dbReference type="GO" id="GO:0005524">
    <property type="term" value="F:ATP binding"/>
    <property type="evidence" value="ECO:0007669"/>
    <property type="project" value="UniProtKB-KW"/>
</dbReference>
<proteinExistence type="predicted"/>
<sequence>MKIYTKTGDSGKTSLFDNTRVWKSNERIMSYGAVDELNSAIGIAISLDLEPKVKEVLIKIQNDLFVVGSDLANPDMADTKIRTTEKMIKFLEESIDTFESELAELTSFILPGGTLLASILHLSRTIARRAETHVVGLSQNEEISTFPTVYLNRLSDLLFVLARVSNKRSSVSDIIWSP</sequence>
<accession>A0A075FMX7</accession>
<comment type="subcellular location">
    <subcellularLocation>
        <location evidence="1">Cytoplasm</location>
    </subcellularLocation>
</comment>
<feature type="domain" description="Cobalamin adenosyltransferase-like" evidence="6">
    <location>
        <begin position="3"/>
        <end position="164"/>
    </location>
</feature>
<dbReference type="Pfam" id="PF01923">
    <property type="entry name" value="Cob_adeno_trans"/>
    <property type="match status" value="1"/>
</dbReference>